<dbReference type="STRING" id="260086.SAMN05216207_100492"/>
<dbReference type="Proteomes" id="UP000199614">
    <property type="component" value="Unassembled WGS sequence"/>
</dbReference>
<evidence type="ECO:0000313" key="2">
    <source>
        <dbReference type="Proteomes" id="UP000199614"/>
    </source>
</evidence>
<keyword evidence="2" id="KW-1185">Reference proteome</keyword>
<gene>
    <name evidence="1" type="ORF">SAMN05216207_100492</name>
</gene>
<dbReference type="EMBL" id="FOUY01000004">
    <property type="protein sequence ID" value="SFM88240.1"/>
    <property type="molecule type" value="Genomic_DNA"/>
</dbReference>
<evidence type="ECO:0000313" key="1">
    <source>
        <dbReference type="EMBL" id="SFM88240.1"/>
    </source>
</evidence>
<name>A0A1I4UHK5_PSUAM</name>
<accession>A0A1I4UHK5</accession>
<proteinExistence type="predicted"/>
<reference evidence="1 2" key="1">
    <citation type="submission" date="2016-10" db="EMBL/GenBank/DDBJ databases">
        <authorList>
            <person name="de Groot N.N."/>
        </authorList>
    </citation>
    <scope>NUCLEOTIDE SEQUENCE [LARGE SCALE GENOMIC DNA]</scope>
    <source>
        <strain evidence="1 2">CGMCC 4.1877</strain>
    </source>
</reference>
<dbReference type="AlphaFoldDB" id="A0A1I4UHK5"/>
<organism evidence="1 2">
    <name type="scientific">Pseudonocardia ammonioxydans</name>
    <dbReference type="NCBI Taxonomy" id="260086"/>
    <lineage>
        <taxon>Bacteria</taxon>
        <taxon>Bacillati</taxon>
        <taxon>Actinomycetota</taxon>
        <taxon>Actinomycetes</taxon>
        <taxon>Pseudonocardiales</taxon>
        <taxon>Pseudonocardiaceae</taxon>
        <taxon>Pseudonocardia</taxon>
    </lineage>
</organism>
<protein>
    <submittedName>
        <fullName evidence="1">Uncharacterized protein</fullName>
    </submittedName>
</protein>
<sequence>MPMRMRFEPEDEDAFHARRDELGEQFAGWLNTHDVPGDPDDAGLLMDWKWGYGDGALDHWRIADVDEFLLEWCPRKLSADPQDCAGIPATVAAFVEFLAHTGTLAGGDPPSRIRAHCERSRNRFVEEMGNPANFGMAKSLFAGAGGIGPGEPGSTEDLDAVFSRMTEQSPGVLDQLRELFDDEGDDSDGPLRIGPVRVPDDDAVHAAAASAPLLRTIRALADYCAEPGRTLTAKGNLRLADARHLVEALSTGDDPTFGGRRKLTSADELPTLSWYVHLAVGSGAVRRHKGKLVAVARFAALDAVAAHDKIFRTAVESGVGIRRVPLLDMIEPAGDLLDGCVIVHLVELLHGDAETDELIETARRTVLPPLGGAAMFIDELVVSTVREQLERLVSLGAVQIVDRESSYCDDCDEAHEIGGRVSLTPVGVRQAVLLAREGGIEVAERVDPAEAGPGQILDLVGATDPTEWMADARTWFAAQPDPGAATVALAAAALDGNRESIVAMAGLQALEDLAGDAAVEAVRPHLKGPHDGIVLNWMAEQGAIDPDTVDPTRFLCGLVDVLAAALDAAGAEEVVAMVDAGGRSGPQELVGALWRLDHPRVADVLEAVGSQHSVKAVAKAARKALVQHRSMLADRAAQAR</sequence>